<reference evidence="2" key="1">
    <citation type="submission" date="2022-07" db="EMBL/GenBank/DDBJ databases">
        <title>Draft genome sequence of Zalerion maritima ATCC 34329, a (micro)plastics degrading marine fungus.</title>
        <authorList>
            <person name="Paco A."/>
            <person name="Goncalves M.F.M."/>
            <person name="Rocha-Santos T.A.P."/>
            <person name="Alves A."/>
        </authorList>
    </citation>
    <scope>NUCLEOTIDE SEQUENCE</scope>
    <source>
        <strain evidence="2">ATCC 34329</strain>
    </source>
</reference>
<accession>A0AAD5RJX7</accession>
<dbReference type="Proteomes" id="UP001201980">
    <property type="component" value="Unassembled WGS sequence"/>
</dbReference>
<keyword evidence="3" id="KW-1185">Reference proteome</keyword>
<dbReference type="EMBL" id="JAKWBI020000398">
    <property type="protein sequence ID" value="KAJ2895500.1"/>
    <property type="molecule type" value="Genomic_DNA"/>
</dbReference>
<proteinExistence type="predicted"/>
<feature type="compositionally biased region" description="Polar residues" evidence="1">
    <location>
        <begin position="66"/>
        <end position="76"/>
    </location>
</feature>
<name>A0AAD5RJX7_9PEZI</name>
<evidence type="ECO:0000313" key="3">
    <source>
        <dbReference type="Proteomes" id="UP001201980"/>
    </source>
</evidence>
<sequence>MEEPLKKASKAGDSIVDECEVGNSGGIDLGKRQDAENARLYGDGDPRMRDDDNTNKCPNRAKSAENVENAQSTSSGFRERPIDR</sequence>
<gene>
    <name evidence="2" type="ORF">MKZ38_006403</name>
</gene>
<feature type="compositionally biased region" description="Basic and acidic residues" evidence="1">
    <location>
        <begin position="29"/>
        <end position="54"/>
    </location>
</feature>
<protein>
    <submittedName>
        <fullName evidence="2">Uncharacterized protein</fullName>
    </submittedName>
</protein>
<feature type="region of interest" description="Disordered" evidence="1">
    <location>
        <begin position="1"/>
        <end position="84"/>
    </location>
</feature>
<comment type="caution">
    <text evidence="2">The sequence shown here is derived from an EMBL/GenBank/DDBJ whole genome shotgun (WGS) entry which is preliminary data.</text>
</comment>
<evidence type="ECO:0000313" key="2">
    <source>
        <dbReference type="EMBL" id="KAJ2895500.1"/>
    </source>
</evidence>
<evidence type="ECO:0000256" key="1">
    <source>
        <dbReference type="SAM" id="MobiDB-lite"/>
    </source>
</evidence>
<organism evidence="2 3">
    <name type="scientific">Zalerion maritima</name>
    <dbReference type="NCBI Taxonomy" id="339359"/>
    <lineage>
        <taxon>Eukaryota</taxon>
        <taxon>Fungi</taxon>
        <taxon>Dikarya</taxon>
        <taxon>Ascomycota</taxon>
        <taxon>Pezizomycotina</taxon>
        <taxon>Sordariomycetes</taxon>
        <taxon>Lulworthiomycetidae</taxon>
        <taxon>Lulworthiales</taxon>
        <taxon>Lulworthiaceae</taxon>
        <taxon>Zalerion</taxon>
    </lineage>
</organism>
<dbReference type="AlphaFoldDB" id="A0AAD5RJX7"/>